<evidence type="ECO:0000259" key="5">
    <source>
        <dbReference type="SMART" id="SM00827"/>
    </source>
</evidence>
<evidence type="ECO:0000256" key="3">
    <source>
        <dbReference type="ARBA" id="ARBA00023315"/>
    </source>
</evidence>
<keyword evidence="2 6" id="KW-0808">Transferase</keyword>
<name>A0A850HCH0_9SPHN</name>
<evidence type="ECO:0000313" key="6">
    <source>
        <dbReference type="EMBL" id="NVE95005.1"/>
    </source>
</evidence>
<organism evidence="6 7">
    <name type="scientific">Altererythrobacter lutimaris</name>
    <dbReference type="NCBI Taxonomy" id="2743979"/>
    <lineage>
        <taxon>Bacteria</taxon>
        <taxon>Pseudomonadati</taxon>
        <taxon>Pseudomonadota</taxon>
        <taxon>Alphaproteobacteria</taxon>
        <taxon>Sphingomonadales</taxon>
        <taxon>Erythrobacteraceae</taxon>
        <taxon>Altererythrobacter</taxon>
    </lineage>
</organism>
<dbReference type="SUPFAM" id="SSF52151">
    <property type="entry name" value="FabD/lysophospholipase-like"/>
    <property type="match status" value="1"/>
</dbReference>
<dbReference type="GO" id="GO:0004314">
    <property type="term" value="F:[acyl-carrier-protein] S-malonyltransferase activity"/>
    <property type="evidence" value="ECO:0007669"/>
    <property type="project" value="UniProtKB-EC"/>
</dbReference>
<dbReference type="Gene3D" id="3.30.70.250">
    <property type="entry name" value="Malonyl-CoA ACP transacylase, ACP-binding"/>
    <property type="match status" value="1"/>
</dbReference>
<gene>
    <name evidence="6" type="ORF">HUO12_08860</name>
</gene>
<sequence length="344" mass="37327">MVKRAVVICPGRGTYNKAELGYLARHFPDGQMLSGFDAQREAMGQETVSALDSTERFSLAKHTRGDNASALIFASSLGDFLSMNNEKVEIVAVTGNSMGWYTTLACAGATSAADGFRIANTMGTLMQDNLTGGQTVYPFIDENWLVDDARRAEIDALIHEINARPYAQLMTSIELGGMLVLAGDGAGLKAFEQAVEPVQDRFPMRLGNHAAFHTPLVEHVSELGLEALPTSLFQNPSLPMIDGRGHIWWPHACAMEELRDYTLRTQVIETYDFTHAVRIAAREFAPDLFIVAGPGNTLGGAVAQSLIMADWTGLESKAAFVERQESAEPILASMGLEAQRGMVT</sequence>
<accession>A0A850HCH0</accession>
<dbReference type="PANTHER" id="PTHR42681">
    <property type="entry name" value="MALONYL-COA-ACYL CARRIER PROTEIN TRANSACYLASE, MITOCHONDRIAL"/>
    <property type="match status" value="1"/>
</dbReference>
<evidence type="ECO:0000256" key="4">
    <source>
        <dbReference type="ARBA" id="ARBA00048462"/>
    </source>
</evidence>
<keyword evidence="3" id="KW-0012">Acyltransferase</keyword>
<dbReference type="InterPro" id="IPR001227">
    <property type="entry name" value="Ac_transferase_dom_sf"/>
</dbReference>
<reference evidence="6 7" key="1">
    <citation type="submission" date="2020-06" db="EMBL/GenBank/DDBJ databases">
        <title>Altererythrobacter lutimaris sp. nov., a marine bacterium isolated from a tidal flat.</title>
        <authorList>
            <person name="Kim D."/>
            <person name="Yoo Y."/>
            <person name="Kim J.-J."/>
        </authorList>
    </citation>
    <scope>NUCLEOTIDE SEQUENCE [LARGE SCALE GENOMIC DNA]</scope>
    <source>
        <strain evidence="6 7">JGD-16</strain>
    </source>
</reference>
<dbReference type="Gene3D" id="3.40.366.10">
    <property type="entry name" value="Malonyl-Coenzyme A Acyl Carrier Protein, domain 2"/>
    <property type="match status" value="1"/>
</dbReference>
<comment type="catalytic activity">
    <reaction evidence="4">
        <text>holo-[ACP] + malonyl-CoA = malonyl-[ACP] + CoA</text>
        <dbReference type="Rhea" id="RHEA:41792"/>
        <dbReference type="Rhea" id="RHEA-COMP:9623"/>
        <dbReference type="Rhea" id="RHEA-COMP:9685"/>
        <dbReference type="ChEBI" id="CHEBI:57287"/>
        <dbReference type="ChEBI" id="CHEBI:57384"/>
        <dbReference type="ChEBI" id="CHEBI:64479"/>
        <dbReference type="ChEBI" id="CHEBI:78449"/>
        <dbReference type="EC" id="2.3.1.39"/>
    </reaction>
</comment>
<dbReference type="InterPro" id="IPR050858">
    <property type="entry name" value="Mal-CoA-ACP_Trans/PKS_FabD"/>
</dbReference>
<proteinExistence type="predicted"/>
<dbReference type="Proteomes" id="UP000546031">
    <property type="component" value="Unassembled WGS sequence"/>
</dbReference>
<comment type="caution">
    <text evidence="6">The sequence shown here is derived from an EMBL/GenBank/DDBJ whole genome shotgun (WGS) entry which is preliminary data.</text>
</comment>
<feature type="domain" description="Malonyl-CoA:ACP transacylase (MAT)" evidence="5">
    <location>
        <begin position="32"/>
        <end position="319"/>
    </location>
</feature>
<dbReference type="AlphaFoldDB" id="A0A850HCH0"/>
<dbReference type="EC" id="2.3.1.39" evidence="1"/>
<dbReference type="InterPro" id="IPR016035">
    <property type="entry name" value="Acyl_Trfase/lysoPLipase"/>
</dbReference>
<protein>
    <recommendedName>
        <fullName evidence="1">[acyl-carrier-protein] S-malonyltransferase</fullName>
        <ecNumber evidence="1">2.3.1.39</ecNumber>
    </recommendedName>
</protein>
<dbReference type="InterPro" id="IPR014043">
    <property type="entry name" value="Acyl_transferase_dom"/>
</dbReference>
<evidence type="ECO:0000256" key="1">
    <source>
        <dbReference type="ARBA" id="ARBA00013258"/>
    </source>
</evidence>
<evidence type="ECO:0000313" key="7">
    <source>
        <dbReference type="Proteomes" id="UP000546031"/>
    </source>
</evidence>
<dbReference type="PANTHER" id="PTHR42681:SF1">
    <property type="entry name" value="MALONYL-COA-ACYL CARRIER PROTEIN TRANSACYLASE, MITOCHONDRIAL"/>
    <property type="match status" value="1"/>
</dbReference>
<evidence type="ECO:0000256" key="2">
    <source>
        <dbReference type="ARBA" id="ARBA00022679"/>
    </source>
</evidence>
<dbReference type="EMBL" id="JABWTA010000001">
    <property type="protein sequence ID" value="NVE95005.1"/>
    <property type="molecule type" value="Genomic_DNA"/>
</dbReference>
<dbReference type="SMART" id="SM00827">
    <property type="entry name" value="PKS_AT"/>
    <property type="match status" value="1"/>
</dbReference>
<keyword evidence="7" id="KW-1185">Reference proteome</keyword>
<dbReference type="GO" id="GO:0006633">
    <property type="term" value="P:fatty acid biosynthetic process"/>
    <property type="evidence" value="ECO:0007669"/>
    <property type="project" value="TreeGrafter"/>
</dbReference>